<dbReference type="Pfam" id="PF13151">
    <property type="entry name" value="DUF3990"/>
    <property type="match status" value="1"/>
</dbReference>
<sequence>MHNRIPFGNGNRSVDQAIPDGKGGFTHSRVAAGENGGWQRWNLNADGTAFYGYKPSADSGMAGNDYDAGTPTTWRPDRSYLTTADYQGIQTPTLDAAGNIIAVDIAYPNRYGLYDNHHVDQYDNVTISRAVPDGKGGITSSFIGQLDSNGEGWRIDDLGDRWDVGKDLLGRPVEGRTETTGEGTHIYYRDHRGVVFDSFLGNSDNEAYTDERVYDDLGRLVSITRRLRDGTEITFAPDLTIKEYRGPRDRRDIVEKAVDGVVGVGSSLRSWGSDFAQIFDFSTGLHAAANPLDPAARAAAAQQQARANSAVSNAAALPVDIVVDSAGTVGSWFQHTYGGAFWGITADPFSASGQTRMHGAQEYMDKAPGTAEALLAATTFLFPEVGAPARVGATAARRAAAEAAAAATHRPGTIAALGTETIASSPQRLTTAELSRAGATRLPAGGTPFTSATSTVIPNSGIITFDVMRSGTRAVTSADLPLLAQAQAPSRAIEGATAFDPRQLSDGTYTLARSGRTVGITSGTSERQLVAAGRTVGDSTADHRFAVVLRERPLRSERVRSSAAPHSAEGDAVPASRRFSFRRFFSGSASAGERRSSVAPGDEVHTFYHGTTQAGADSIRREGIRIIDGGTGATDFGPGFYTSRDLETAAKWAQVAANRSREAPEIVKFEVRSSEFENLTRRTFADTSDWSAFVSYMRSPADARMHDFDVVEGPVLSNLRSFRRGEAPVGTEQQTSWHSQHAVDLLSRRIVKGW</sequence>
<dbReference type="Proteomes" id="UP001595696">
    <property type="component" value="Unassembled WGS sequence"/>
</dbReference>
<reference evidence="3" key="1">
    <citation type="journal article" date="2019" name="Int. J. Syst. Evol. Microbiol.">
        <title>The Global Catalogue of Microorganisms (GCM) 10K type strain sequencing project: providing services to taxonomists for standard genome sequencing and annotation.</title>
        <authorList>
            <consortium name="The Broad Institute Genomics Platform"/>
            <consortium name="The Broad Institute Genome Sequencing Center for Infectious Disease"/>
            <person name="Wu L."/>
            <person name="Ma J."/>
        </authorList>
    </citation>
    <scope>NUCLEOTIDE SEQUENCE [LARGE SCALE GENOMIC DNA]</scope>
    <source>
        <strain evidence="3">CGMCC 4.7330</strain>
    </source>
</reference>
<dbReference type="Gene3D" id="3.90.175.10">
    <property type="entry name" value="Diphtheria Toxin, domain 1"/>
    <property type="match status" value="1"/>
</dbReference>
<proteinExistence type="predicted"/>
<evidence type="ECO:0000256" key="1">
    <source>
        <dbReference type="SAM" id="MobiDB-lite"/>
    </source>
</evidence>
<organism evidence="2 3">
    <name type="scientific">Nocardia jiangsuensis</name>
    <dbReference type="NCBI Taxonomy" id="1691563"/>
    <lineage>
        <taxon>Bacteria</taxon>
        <taxon>Bacillati</taxon>
        <taxon>Actinomycetota</taxon>
        <taxon>Actinomycetes</taxon>
        <taxon>Mycobacteriales</taxon>
        <taxon>Nocardiaceae</taxon>
        <taxon>Nocardia</taxon>
    </lineage>
</organism>
<dbReference type="SUPFAM" id="SSF56399">
    <property type="entry name" value="ADP-ribosylation"/>
    <property type="match status" value="1"/>
</dbReference>
<accession>A0ABV8DY88</accession>
<dbReference type="RefSeq" id="WP_378614229.1">
    <property type="nucleotide sequence ID" value="NZ_JBHSAX010000017.1"/>
</dbReference>
<evidence type="ECO:0000313" key="2">
    <source>
        <dbReference type="EMBL" id="MFC3964472.1"/>
    </source>
</evidence>
<dbReference type="InterPro" id="IPR025051">
    <property type="entry name" value="DUF3990"/>
</dbReference>
<feature type="region of interest" description="Disordered" evidence="1">
    <location>
        <begin position="1"/>
        <end position="29"/>
    </location>
</feature>
<name>A0ABV8DY88_9NOCA</name>
<comment type="caution">
    <text evidence="2">The sequence shown here is derived from an EMBL/GenBank/DDBJ whole genome shotgun (WGS) entry which is preliminary data.</text>
</comment>
<dbReference type="EMBL" id="JBHSAX010000017">
    <property type="protein sequence ID" value="MFC3964472.1"/>
    <property type="molecule type" value="Genomic_DNA"/>
</dbReference>
<evidence type="ECO:0000313" key="3">
    <source>
        <dbReference type="Proteomes" id="UP001595696"/>
    </source>
</evidence>
<gene>
    <name evidence="2" type="ORF">ACFO0B_21020</name>
</gene>
<keyword evidence="3" id="KW-1185">Reference proteome</keyword>
<protein>
    <submittedName>
        <fullName evidence="2">DUF3990 domain-containing protein</fullName>
    </submittedName>
</protein>